<keyword evidence="10 18" id="KW-0862">Zinc</keyword>
<dbReference type="EC" id="1.3.1.89" evidence="2 19"/>
<dbReference type="InterPro" id="IPR041367">
    <property type="entry name" value="Znf-CCCH_4"/>
</dbReference>
<keyword evidence="4 19" id="KW-0285">Flavoprotein</keyword>
<organism evidence="22 23">
    <name type="scientific">Malassezia restricta (strain ATCC 96810 / NBRC 103918 / CBS 7877)</name>
    <name type="common">Seborrheic dermatitis infection agent</name>
    <dbReference type="NCBI Taxonomy" id="425264"/>
    <lineage>
        <taxon>Eukaryota</taxon>
        <taxon>Fungi</taxon>
        <taxon>Dikarya</taxon>
        <taxon>Basidiomycota</taxon>
        <taxon>Ustilaginomycotina</taxon>
        <taxon>Malasseziomycetes</taxon>
        <taxon>Malasseziales</taxon>
        <taxon>Malasseziaceae</taxon>
        <taxon>Malassezia</taxon>
    </lineage>
</organism>
<evidence type="ECO:0000256" key="12">
    <source>
        <dbReference type="ARBA" id="ARBA00023002"/>
    </source>
</evidence>
<accession>A0A3G2S3B4</accession>
<dbReference type="Gene3D" id="3.20.20.70">
    <property type="entry name" value="Aldolase class I"/>
    <property type="match status" value="1"/>
</dbReference>
<dbReference type="InterPro" id="IPR035587">
    <property type="entry name" value="DUS-like_FMN-bd"/>
</dbReference>
<comment type="catalytic activity">
    <reaction evidence="17">
        <text>5,6-dihydrouridine(47) in tRNA + NADP(+) = uridine(47) in tRNA + NADPH + H(+)</text>
        <dbReference type="Rhea" id="RHEA:53360"/>
        <dbReference type="Rhea" id="RHEA-COMP:13539"/>
        <dbReference type="Rhea" id="RHEA-COMP:13540"/>
        <dbReference type="ChEBI" id="CHEBI:15378"/>
        <dbReference type="ChEBI" id="CHEBI:57783"/>
        <dbReference type="ChEBI" id="CHEBI:58349"/>
        <dbReference type="ChEBI" id="CHEBI:65315"/>
        <dbReference type="ChEBI" id="CHEBI:74443"/>
        <dbReference type="EC" id="1.3.1.89"/>
    </reaction>
    <physiologicalReaction direction="right-to-left" evidence="17">
        <dbReference type="Rhea" id="RHEA:53362"/>
    </physiologicalReaction>
</comment>
<evidence type="ECO:0000256" key="18">
    <source>
        <dbReference type="PROSITE-ProRule" id="PRU00723"/>
    </source>
</evidence>
<keyword evidence="23" id="KW-1185">Reference proteome</keyword>
<feature type="domain" description="C3H1-type" evidence="21">
    <location>
        <begin position="170"/>
        <end position="195"/>
    </location>
</feature>
<evidence type="ECO:0000256" key="6">
    <source>
        <dbReference type="ARBA" id="ARBA00022664"/>
    </source>
</evidence>
<evidence type="ECO:0000256" key="9">
    <source>
        <dbReference type="ARBA" id="ARBA00022771"/>
    </source>
</evidence>
<feature type="zinc finger region" description="C3H1-type" evidence="18">
    <location>
        <begin position="170"/>
        <end position="195"/>
    </location>
</feature>
<keyword evidence="11 19" id="KW-0521">NADP</keyword>
<dbReference type="EMBL" id="CP033150">
    <property type="protein sequence ID" value="AYO42561.1"/>
    <property type="molecule type" value="Genomic_DNA"/>
</dbReference>
<dbReference type="SMART" id="SM00356">
    <property type="entry name" value="ZnF_C3H1"/>
    <property type="match status" value="2"/>
</dbReference>
<dbReference type="GO" id="GO:0008270">
    <property type="term" value="F:zinc ion binding"/>
    <property type="evidence" value="ECO:0007669"/>
    <property type="project" value="UniProtKB-KW"/>
</dbReference>
<name>A0A3G2S3B4_MALR7</name>
<evidence type="ECO:0000256" key="17">
    <source>
        <dbReference type="ARBA" id="ARBA00049513"/>
    </source>
</evidence>
<evidence type="ECO:0000256" key="7">
    <source>
        <dbReference type="ARBA" id="ARBA00022694"/>
    </source>
</evidence>
<dbReference type="GO" id="GO:0006397">
    <property type="term" value="P:mRNA processing"/>
    <property type="evidence" value="ECO:0007669"/>
    <property type="project" value="UniProtKB-KW"/>
</dbReference>
<dbReference type="SUPFAM" id="SSF51395">
    <property type="entry name" value="FMN-linked oxidoreductases"/>
    <property type="match status" value="1"/>
</dbReference>
<evidence type="ECO:0000256" key="1">
    <source>
        <dbReference type="ARBA" id="ARBA00001917"/>
    </source>
</evidence>
<dbReference type="STRING" id="425264.A0A3G2S3B4"/>
<keyword evidence="13 19" id="KW-0520">NAD</keyword>
<evidence type="ECO:0000256" key="14">
    <source>
        <dbReference type="ARBA" id="ARBA00048266"/>
    </source>
</evidence>
<protein>
    <recommendedName>
        <fullName evidence="3 19">tRNA-dihydrouridine(47) synthase [NAD(P)(+)]</fullName>
        <ecNumber evidence="2 19">1.3.1.89</ecNumber>
    </recommendedName>
    <alternativeName>
        <fullName evidence="19">tRNA-dihydrouridine synthase 3</fullName>
    </alternativeName>
</protein>
<evidence type="ECO:0000256" key="4">
    <source>
        <dbReference type="ARBA" id="ARBA00022630"/>
    </source>
</evidence>
<comment type="catalytic activity">
    <reaction evidence="16">
        <text>a 5,6-dihydrouridine in mRNA + NADP(+) = a uridine in mRNA + NADPH + H(+)</text>
        <dbReference type="Rhea" id="RHEA:69855"/>
        <dbReference type="Rhea" id="RHEA-COMP:14658"/>
        <dbReference type="Rhea" id="RHEA-COMP:17789"/>
        <dbReference type="ChEBI" id="CHEBI:15378"/>
        <dbReference type="ChEBI" id="CHEBI:57783"/>
        <dbReference type="ChEBI" id="CHEBI:58349"/>
        <dbReference type="ChEBI" id="CHEBI:65315"/>
        <dbReference type="ChEBI" id="CHEBI:74443"/>
    </reaction>
    <physiologicalReaction direction="right-to-left" evidence="16">
        <dbReference type="Rhea" id="RHEA:69857"/>
    </physiologicalReaction>
</comment>
<keyword evidence="9 18" id="KW-0863">Zinc-finger</keyword>
<dbReference type="InterPro" id="IPR018517">
    <property type="entry name" value="tRNA_hU_synthase_CS"/>
</dbReference>
<dbReference type="Proteomes" id="UP000269793">
    <property type="component" value="Chromosome III"/>
</dbReference>
<evidence type="ECO:0000256" key="20">
    <source>
        <dbReference type="SAM" id="MobiDB-lite"/>
    </source>
</evidence>
<keyword evidence="7 19" id="KW-0819">tRNA processing</keyword>
<dbReference type="Pfam" id="PF18044">
    <property type="entry name" value="zf-CCCH_4"/>
    <property type="match status" value="1"/>
</dbReference>
<evidence type="ECO:0000313" key="23">
    <source>
        <dbReference type="Proteomes" id="UP000269793"/>
    </source>
</evidence>
<keyword evidence="6" id="KW-0507">mRNA processing</keyword>
<feature type="compositionally biased region" description="Basic and acidic residues" evidence="20">
    <location>
        <begin position="46"/>
        <end position="57"/>
    </location>
</feature>
<evidence type="ECO:0000313" key="22">
    <source>
        <dbReference type="EMBL" id="AYO42561.1"/>
    </source>
</evidence>
<dbReference type="InterPro" id="IPR013785">
    <property type="entry name" value="Aldolase_TIM"/>
</dbReference>
<sequence length="720" mass="80385">MVEYQPGIAPIKAEFIRPAWPARSESLAGGEAPAPAPPAAEPTPEALDRADEGDQDKPRKRARGQNKGRTFARTDDHMALCPHMAVGNTCKFGDTCKFTHDLCAYLEHKERDILVPPPPPHGENILSLSPAERDAHLNTLYEHALALERGDTQPADTDDAVQRSIVTGTHCAYFHERGACPMGWKCRFLGAHVRRISASARVCGADAQGTLGTGLELVQDVPRHNAWLARAGRRNESNPHSDQINWLPGDVARQLRSRKYVYEKAPFITAALRREADAMSHMPASEVAHTDLGKGPLRINYDRERLLADPTASLEACEDAMRNADDSAADTARIRPCEKRRLSWKGELYLAPLTTTGNLPFRRLCASFGSDIHCGEMGMAESFLQGQASEWSLVRRWEGERIFGTQICGAKPEYLVPAAEVLARQVGPGLDFVDVNCGCPIDLVYNKGAGSALLDHATKLGRIVRGMSEALGEIPLTIKLRTGTSSKPTAHKIFSRAQTEWGVGAMTLHGRSRKQRYKNDADWSYIRTCVDALHDAVRTWNEDTKHADEPEMVPVPVYGNGDVYGWRDYYDHIENARVDGTMIARGALIRPWIFTEIKERRDWDISSRERLDMIRQYASYGLTHWGADTQGVNTTRRFLCEMLSFTHRYVPIGLLEHVPVRMNDRPPPYHGRDALESLLSSPSASDWVRISEMFLGPAPPHWHFTPKHRSNAYEAQDQQG</sequence>
<evidence type="ECO:0000259" key="21">
    <source>
        <dbReference type="PROSITE" id="PS50103"/>
    </source>
</evidence>
<dbReference type="GO" id="GO:0003723">
    <property type="term" value="F:RNA binding"/>
    <property type="evidence" value="ECO:0007669"/>
    <property type="project" value="TreeGrafter"/>
</dbReference>
<reference evidence="22 23" key="1">
    <citation type="submission" date="2018-10" db="EMBL/GenBank/DDBJ databases">
        <title>Complete genome sequence of Malassezia restricta CBS 7877.</title>
        <authorList>
            <person name="Morand S.C."/>
            <person name="Bertignac M."/>
            <person name="Iltis A."/>
            <person name="Kolder I."/>
            <person name="Pirovano W."/>
            <person name="Jourdain R."/>
            <person name="Clavaud C."/>
        </authorList>
    </citation>
    <scope>NUCLEOTIDE SEQUENCE [LARGE SCALE GENOMIC DNA]</scope>
    <source>
        <strain evidence="22 23">CBS 7877</strain>
    </source>
</reference>
<dbReference type="PANTHER" id="PTHR45846:SF1">
    <property type="entry name" value="TRNA-DIHYDROURIDINE(47) SYNTHASE [NAD(P)(+)]-LIKE"/>
    <property type="match status" value="1"/>
</dbReference>
<evidence type="ECO:0000256" key="16">
    <source>
        <dbReference type="ARBA" id="ARBA00049447"/>
    </source>
</evidence>
<evidence type="ECO:0000256" key="19">
    <source>
        <dbReference type="RuleBase" id="RU291113"/>
    </source>
</evidence>
<evidence type="ECO:0000256" key="2">
    <source>
        <dbReference type="ARBA" id="ARBA00012376"/>
    </source>
</evidence>
<dbReference type="GO" id="GO:0106414">
    <property type="term" value="F:mRNA dihydrouridine synthase activity"/>
    <property type="evidence" value="ECO:0007669"/>
    <property type="project" value="RHEA"/>
</dbReference>
<dbReference type="PROSITE" id="PS01136">
    <property type="entry name" value="UPF0034"/>
    <property type="match status" value="1"/>
</dbReference>
<dbReference type="CDD" id="cd02801">
    <property type="entry name" value="DUS_like_FMN"/>
    <property type="match status" value="1"/>
</dbReference>
<comment type="function">
    <text evidence="19">Catalyzes the synthesis of dihydrouridine, a modified base found in the D-loop of most tRNAs. Specifically modifies U47 in cytoplasmic tRNAs.</text>
</comment>
<dbReference type="InterPro" id="IPR000571">
    <property type="entry name" value="Znf_CCCH"/>
</dbReference>
<feature type="zinc finger region" description="C3H1-type" evidence="18">
    <location>
        <begin position="75"/>
        <end position="103"/>
    </location>
</feature>
<dbReference type="GO" id="GO:0050660">
    <property type="term" value="F:flavin adenine dinucleotide binding"/>
    <property type="evidence" value="ECO:0007669"/>
    <property type="project" value="UniProtKB-UniRule"/>
</dbReference>
<dbReference type="PROSITE" id="PS50103">
    <property type="entry name" value="ZF_C3H1"/>
    <property type="match status" value="2"/>
</dbReference>
<evidence type="ECO:0000256" key="10">
    <source>
        <dbReference type="ARBA" id="ARBA00022833"/>
    </source>
</evidence>
<keyword evidence="5 19" id="KW-0288">FMN</keyword>
<gene>
    <name evidence="22" type="primary">DUS3</name>
    <name evidence="22" type="ORF">DNF11_1611</name>
</gene>
<dbReference type="GO" id="GO:0102265">
    <property type="term" value="F:tRNA-dihydrouridine47 synthase activity"/>
    <property type="evidence" value="ECO:0007669"/>
    <property type="project" value="UniProtKB-EC"/>
</dbReference>
<keyword evidence="8 18" id="KW-0479">Metal-binding</keyword>
<evidence type="ECO:0000256" key="5">
    <source>
        <dbReference type="ARBA" id="ARBA00022643"/>
    </source>
</evidence>
<dbReference type="VEuPathDB" id="FungiDB:DNF11_1611"/>
<feature type="region of interest" description="Disordered" evidence="20">
    <location>
        <begin position="24"/>
        <end position="71"/>
    </location>
</feature>
<evidence type="ECO:0000256" key="15">
    <source>
        <dbReference type="ARBA" id="ARBA00048342"/>
    </source>
</evidence>
<dbReference type="OrthoDB" id="259935at2759"/>
<keyword evidence="12 19" id="KW-0560">Oxidoreductase</keyword>
<comment type="catalytic activity">
    <reaction evidence="15">
        <text>a 5,6-dihydrouridine in mRNA + NAD(+) = a uridine in mRNA + NADH + H(+)</text>
        <dbReference type="Rhea" id="RHEA:69851"/>
        <dbReference type="Rhea" id="RHEA-COMP:14658"/>
        <dbReference type="Rhea" id="RHEA-COMP:17789"/>
        <dbReference type="ChEBI" id="CHEBI:15378"/>
        <dbReference type="ChEBI" id="CHEBI:57540"/>
        <dbReference type="ChEBI" id="CHEBI:57945"/>
        <dbReference type="ChEBI" id="CHEBI:65315"/>
        <dbReference type="ChEBI" id="CHEBI:74443"/>
    </reaction>
    <physiologicalReaction direction="right-to-left" evidence="15">
        <dbReference type="Rhea" id="RHEA:69853"/>
    </physiologicalReaction>
</comment>
<dbReference type="Pfam" id="PF01207">
    <property type="entry name" value="Dus"/>
    <property type="match status" value="1"/>
</dbReference>
<comment type="catalytic activity">
    <reaction evidence="14">
        <text>5,6-dihydrouridine(47) in tRNA + NAD(+) = uridine(47) in tRNA + NADH + H(+)</text>
        <dbReference type="Rhea" id="RHEA:53364"/>
        <dbReference type="Rhea" id="RHEA-COMP:13539"/>
        <dbReference type="Rhea" id="RHEA-COMP:13540"/>
        <dbReference type="ChEBI" id="CHEBI:15378"/>
        <dbReference type="ChEBI" id="CHEBI:57540"/>
        <dbReference type="ChEBI" id="CHEBI:57945"/>
        <dbReference type="ChEBI" id="CHEBI:65315"/>
        <dbReference type="ChEBI" id="CHEBI:74443"/>
        <dbReference type="EC" id="1.3.1.89"/>
    </reaction>
    <physiologicalReaction direction="right-to-left" evidence="14">
        <dbReference type="Rhea" id="RHEA:53366"/>
    </physiologicalReaction>
</comment>
<dbReference type="Gene3D" id="4.10.1000.10">
    <property type="entry name" value="Zinc finger, CCCH-type"/>
    <property type="match status" value="1"/>
</dbReference>
<feature type="domain" description="C3H1-type" evidence="21">
    <location>
        <begin position="75"/>
        <end position="103"/>
    </location>
</feature>
<dbReference type="AlphaFoldDB" id="A0A3G2S3B4"/>
<comment type="cofactor">
    <cofactor evidence="1 19">
        <name>FMN</name>
        <dbReference type="ChEBI" id="CHEBI:58210"/>
    </cofactor>
</comment>
<evidence type="ECO:0000256" key="11">
    <source>
        <dbReference type="ARBA" id="ARBA00022857"/>
    </source>
</evidence>
<evidence type="ECO:0000256" key="3">
    <source>
        <dbReference type="ARBA" id="ARBA00022143"/>
    </source>
</evidence>
<evidence type="ECO:0000256" key="13">
    <source>
        <dbReference type="ARBA" id="ARBA00023027"/>
    </source>
</evidence>
<dbReference type="PANTHER" id="PTHR45846">
    <property type="entry name" value="TRNA-DIHYDROURIDINE(47) SYNTHASE [NAD(P)(+)]-LIKE"/>
    <property type="match status" value="1"/>
</dbReference>
<evidence type="ECO:0000256" key="8">
    <source>
        <dbReference type="ARBA" id="ARBA00022723"/>
    </source>
</evidence>
<comment type="similarity">
    <text evidence="19">Belongs to the dus family. Dus3 subfamily.</text>
</comment>
<proteinExistence type="inferred from homology"/>